<dbReference type="InterPro" id="IPR001124">
    <property type="entry name" value="Lipid-bd_serum_glycop_C"/>
</dbReference>
<dbReference type="AlphaFoldDB" id="A0A2Z6M022"/>
<dbReference type="InterPro" id="IPR017942">
    <property type="entry name" value="Lipid-bd_serum_glycop_N"/>
</dbReference>
<gene>
    <name evidence="2" type="ORF">TSUD_248920</name>
</gene>
<sequence>MLSLISDQGSAQVQVEGMEVELKLGLENQEGSLDLRLMDCGSSVKDISIKLDGGASWLYQGLIDAFEENIGSAVENAITKKLGNGISRLDSYLKSLPKEVPVDDHSSLNVTFVNDVLLSESSIGFETNGLFIGRNGSLPIPNICNKNLKLPILCTNSSKMLAITLDEAAKFMHWIVDQIPDQSLLNTAGWRFIIPQLYKKYPNHEMNLNISLSSPPAVKISNQKAGAVVYADLTIDVLDEDEMIQASGLVKINGNNLVGTIRLDSFGMSLKWSNIGNLRMYLIQPVMWTIIETVFLPYANAHLSKGLPLPIIHGFTLQDAEIILSTSRVAVCSDVAFAESESDRHILQNYSSLSR</sequence>
<evidence type="ECO:0000313" key="2">
    <source>
        <dbReference type="EMBL" id="GAU18190.1"/>
    </source>
</evidence>
<dbReference type="Pfam" id="PF01273">
    <property type="entry name" value="LBP_BPI_CETP"/>
    <property type="match status" value="1"/>
</dbReference>
<dbReference type="InterPro" id="IPR017943">
    <property type="entry name" value="Bactericidal_perm-incr_a/b_dom"/>
</dbReference>
<dbReference type="Gene3D" id="3.15.20.10">
    <property type="entry name" value="Bactericidal permeability-increasing protein, domain 2"/>
    <property type="match status" value="1"/>
</dbReference>
<dbReference type="Pfam" id="PF02886">
    <property type="entry name" value="LBP_BPI_CETP_C"/>
    <property type="match status" value="1"/>
</dbReference>
<proteinExistence type="predicted"/>
<evidence type="ECO:0000313" key="3">
    <source>
        <dbReference type="Proteomes" id="UP000242715"/>
    </source>
</evidence>
<protein>
    <recommendedName>
        <fullName evidence="1">Lipid-binding serum glycoprotein C-terminal domain-containing protein</fullName>
    </recommendedName>
</protein>
<dbReference type="PANTHER" id="PTHR46801:SF6">
    <property type="entry name" value="LIPID-BINDING SERUM GLYCOPROTEIN C-TERMINAL DOMAIN-CONTAINING PROTEIN"/>
    <property type="match status" value="1"/>
</dbReference>
<dbReference type="GO" id="GO:0008289">
    <property type="term" value="F:lipid binding"/>
    <property type="evidence" value="ECO:0007669"/>
    <property type="project" value="InterPro"/>
</dbReference>
<dbReference type="Proteomes" id="UP000242715">
    <property type="component" value="Unassembled WGS sequence"/>
</dbReference>
<evidence type="ECO:0000259" key="1">
    <source>
        <dbReference type="SMART" id="SM00329"/>
    </source>
</evidence>
<accession>A0A2Z6M022</accession>
<dbReference type="EMBL" id="DF973179">
    <property type="protein sequence ID" value="GAU18190.1"/>
    <property type="molecule type" value="Genomic_DNA"/>
</dbReference>
<name>A0A2Z6M022_TRISU</name>
<dbReference type="PANTHER" id="PTHR46801">
    <property type="entry name" value="OS06G0309200 PROTEIN"/>
    <property type="match status" value="1"/>
</dbReference>
<dbReference type="Gene3D" id="3.15.10.10">
    <property type="entry name" value="Bactericidal permeability-increasing protein, domain 1"/>
    <property type="match status" value="1"/>
</dbReference>
<dbReference type="InterPro" id="IPR045897">
    <property type="entry name" value="BPI/LBP_pln"/>
</dbReference>
<dbReference type="SUPFAM" id="SSF55394">
    <property type="entry name" value="Bactericidal permeability-increasing protein, BPI"/>
    <property type="match status" value="2"/>
</dbReference>
<dbReference type="OrthoDB" id="10255543at2759"/>
<dbReference type="SMART" id="SM00329">
    <property type="entry name" value="BPI2"/>
    <property type="match status" value="1"/>
</dbReference>
<feature type="domain" description="Lipid-binding serum glycoprotein C-terminal" evidence="1">
    <location>
        <begin position="155"/>
        <end position="333"/>
    </location>
</feature>
<keyword evidence="3" id="KW-1185">Reference proteome</keyword>
<reference evidence="3" key="1">
    <citation type="journal article" date="2017" name="Front. Plant Sci.">
        <title>Climate Clever Clovers: New Paradigm to Reduce the Environmental Footprint of Ruminants by Breeding Low Methanogenic Forages Utilizing Haplotype Variation.</title>
        <authorList>
            <person name="Kaur P."/>
            <person name="Appels R."/>
            <person name="Bayer P.E."/>
            <person name="Keeble-Gagnere G."/>
            <person name="Wang J."/>
            <person name="Hirakawa H."/>
            <person name="Shirasawa K."/>
            <person name="Vercoe P."/>
            <person name="Stefanova K."/>
            <person name="Durmic Z."/>
            <person name="Nichols P."/>
            <person name="Revell C."/>
            <person name="Isobe S.N."/>
            <person name="Edwards D."/>
            <person name="Erskine W."/>
        </authorList>
    </citation>
    <scope>NUCLEOTIDE SEQUENCE [LARGE SCALE GENOMIC DNA]</scope>
    <source>
        <strain evidence="3">cv. Daliak</strain>
    </source>
</reference>
<organism evidence="2 3">
    <name type="scientific">Trifolium subterraneum</name>
    <name type="common">Subterranean clover</name>
    <dbReference type="NCBI Taxonomy" id="3900"/>
    <lineage>
        <taxon>Eukaryota</taxon>
        <taxon>Viridiplantae</taxon>
        <taxon>Streptophyta</taxon>
        <taxon>Embryophyta</taxon>
        <taxon>Tracheophyta</taxon>
        <taxon>Spermatophyta</taxon>
        <taxon>Magnoliopsida</taxon>
        <taxon>eudicotyledons</taxon>
        <taxon>Gunneridae</taxon>
        <taxon>Pentapetalae</taxon>
        <taxon>rosids</taxon>
        <taxon>fabids</taxon>
        <taxon>Fabales</taxon>
        <taxon>Fabaceae</taxon>
        <taxon>Papilionoideae</taxon>
        <taxon>50 kb inversion clade</taxon>
        <taxon>NPAAA clade</taxon>
        <taxon>Hologalegina</taxon>
        <taxon>IRL clade</taxon>
        <taxon>Trifolieae</taxon>
        <taxon>Trifolium</taxon>
    </lineage>
</organism>